<dbReference type="InterPro" id="IPR039467">
    <property type="entry name" value="TFIIIB_B''_Myb"/>
</dbReference>
<evidence type="ECO:0000313" key="3">
    <source>
        <dbReference type="EMBL" id="PON77383.1"/>
    </source>
</evidence>
<dbReference type="PROSITE" id="PS51293">
    <property type="entry name" value="SANT"/>
    <property type="match status" value="1"/>
</dbReference>
<organism evidence="3 4">
    <name type="scientific">Trema orientale</name>
    <name type="common">Charcoal tree</name>
    <name type="synonym">Celtis orientalis</name>
    <dbReference type="NCBI Taxonomy" id="63057"/>
    <lineage>
        <taxon>Eukaryota</taxon>
        <taxon>Viridiplantae</taxon>
        <taxon>Streptophyta</taxon>
        <taxon>Embryophyta</taxon>
        <taxon>Tracheophyta</taxon>
        <taxon>Spermatophyta</taxon>
        <taxon>Magnoliopsida</taxon>
        <taxon>eudicotyledons</taxon>
        <taxon>Gunneridae</taxon>
        <taxon>Pentapetalae</taxon>
        <taxon>rosids</taxon>
        <taxon>fabids</taxon>
        <taxon>Rosales</taxon>
        <taxon>Cannabaceae</taxon>
        <taxon>Trema</taxon>
    </lineage>
</organism>
<dbReference type="InParanoid" id="A0A2P5DVP6"/>
<dbReference type="GO" id="GO:0070898">
    <property type="term" value="P:RNA polymerase III preinitiation complex assembly"/>
    <property type="evidence" value="ECO:0007669"/>
    <property type="project" value="TreeGrafter"/>
</dbReference>
<dbReference type="PANTHER" id="PTHR22929:SF0">
    <property type="entry name" value="TRANSCRIPTION FACTOR TFIIIB COMPONENT B'' HOMOLOG"/>
    <property type="match status" value="1"/>
</dbReference>
<accession>A0A2P5DVP6</accession>
<feature type="region of interest" description="Disordered" evidence="1">
    <location>
        <begin position="518"/>
        <end position="567"/>
    </location>
</feature>
<evidence type="ECO:0000259" key="2">
    <source>
        <dbReference type="PROSITE" id="PS51293"/>
    </source>
</evidence>
<reference evidence="4" key="1">
    <citation type="submission" date="2016-06" db="EMBL/GenBank/DDBJ databases">
        <title>Parallel loss of symbiosis genes in relatives of nitrogen-fixing non-legume Parasponia.</title>
        <authorList>
            <person name="Van Velzen R."/>
            <person name="Holmer R."/>
            <person name="Bu F."/>
            <person name="Rutten L."/>
            <person name="Van Zeijl A."/>
            <person name="Liu W."/>
            <person name="Santuari L."/>
            <person name="Cao Q."/>
            <person name="Sharma T."/>
            <person name="Shen D."/>
            <person name="Roswanjaya Y."/>
            <person name="Wardhani T."/>
            <person name="Kalhor M.S."/>
            <person name="Jansen J."/>
            <person name="Van den Hoogen J."/>
            <person name="Gungor B."/>
            <person name="Hartog M."/>
            <person name="Hontelez J."/>
            <person name="Verver J."/>
            <person name="Yang W.-C."/>
            <person name="Schijlen E."/>
            <person name="Repin R."/>
            <person name="Schilthuizen M."/>
            <person name="Schranz E."/>
            <person name="Heidstra R."/>
            <person name="Miyata K."/>
            <person name="Fedorova E."/>
            <person name="Kohlen W."/>
            <person name="Bisseling T."/>
            <person name="Smit S."/>
            <person name="Geurts R."/>
        </authorList>
    </citation>
    <scope>NUCLEOTIDE SEQUENCE [LARGE SCALE GENOMIC DNA]</scope>
    <source>
        <strain evidence="4">cv. RG33-2</strain>
    </source>
</reference>
<dbReference type="Proteomes" id="UP000237000">
    <property type="component" value="Unassembled WGS sequence"/>
</dbReference>
<gene>
    <name evidence="3" type="ORF">TorRG33x02_240320</name>
</gene>
<feature type="compositionally biased region" description="Basic and acidic residues" evidence="1">
    <location>
        <begin position="986"/>
        <end position="1009"/>
    </location>
</feature>
<feature type="region of interest" description="Disordered" evidence="1">
    <location>
        <begin position="133"/>
        <end position="192"/>
    </location>
</feature>
<feature type="region of interest" description="Disordered" evidence="1">
    <location>
        <begin position="426"/>
        <end position="474"/>
    </location>
</feature>
<comment type="caution">
    <text evidence="3">The sequence shown here is derived from an EMBL/GenBank/DDBJ whole genome shotgun (WGS) entry which is preliminary data.</text>
</comment>
<feature type="region of interest" description="Disordered" evidence="1">
    <location>
        <begin position="1"/>
        <end position="59"/>
    </location>
</feature>
<protein>
    <submittedName>
        <fullName evidence="3">TFIIIB transcription factor</fullName>
    </submittedName>
</protein>
<feature type="compositionally biased region" description="Polar residues" evidence="1">
    <location>
        <begin position="167"/>
        <end position="180"/>
    </location>
</feature>
<feature type="compositionally biased region" description="Polar residues" evidence="1">
    <location>
        <begin position="463"/>
        <end position="474"/>
    </location>
</feature>
<dbReference type="SMART" id="SM00717">
    <property type="entry name" value="SANT"/>
    <property type="match status" value="1"/>
</dbReference>
<dbReference type="OrthoDB" id="1194031at2759"/>
<feature type="compositionally biased region" description="Basic and acidic residues" evidence="1">
    <location>
        <begin position="140"/>
        <end position="154"/>
    </location>
</feature>
<proteinExistence type="predicted"/>
<dbReference type="InterPro" id="IPR017884">
    <property type="entry name" value="SANT_dom"/>
</dbReference>
<feature type="compositionally biased region" description="Basic residues" evidence="1">
    <location>
        <begin position="771"/>
        <end position="785"/>
    </location>
</feature>
<dbReference type="GO" id="GO:0001156">
    <property type="term" value="F:TFIIIC-class transcription factor complex binding"/>
    <property type="evidence" value="ECO:0007669"/>
    <property type="project" value="TreeGrafter"/>
</dbReference>
<feature type="region of interest" description="Disordered" evidence="1">
    <location>
        <begin position="981"/>
        <end position="1025"/>
    </location>
</feature>
<name>A0A2P5DVP6_TREOI</name>
<evidence type="ECO:0000313" key="4">
    <source>
        <dbReference type="Proteomes" id="UP000237000"/>
    </source>
</evidence>
<feature type="region of interest" description="Disordered" evidence="1">
    <location>
        <begin position="651"/>
        <end position="674"/>
    </location>
</feature>
<dbReference type="AlphaFoldDB" id="A0A2P5DVP6"/>
<sequence>MDPFDDIFAPTATHAGAGGKYQPRVKQQPRKAPASVHPVVPSETKEKADKLSSPGLDTGKLILPVDLQDDRLNIQTGSCLAELNGVEESLKTHEDLSLVVPEDTKTSEKHVSEVVGLEEDLTSADVFHQEGGIKITSGVQKDDDKHLGSRKPESEADFGGLGVDSFVHSTTEPTSSNADGSSEHKNFVPAPSTLPDAIKERLVALPTTGLEVEATFQLGNVGKSAAQVDSMQFDVDPLDDMLSETSNTPAGHKFRPKMKPQPRKGATRAVASALPNLMEGPVTLCPVVQDSLQSVQSIDIGNNTLTDFVESSLAMSEIVGIKEPPKDDDYPCSNVALSNNTRNLETGNPSESHSIDALRSEDAVPDGNEDLQSSFGKSLGENADIYSELECLDDFITQTTSARATEASQLQSKVHMDVQEGDKFLTSYDVNNDRGGSVSNSRIETQSVENVSAPEHHSFDGAPSQSCSDYHSTQDPVTSCETAVSDKHEEVHINDGRSETEVDEALFDFETCEATVASGQRAGKYRPKPKLGICKEKPSPNGPQAEVRSAGEPSPNGPQAEVRSSLPAPAVDIVPLDNGIEHGGSISEFPREDVLNYSSARFGDSVSLASTSEIRGDAEPTNLAEATLSDCTVLVDMHSEDDPGMVADVGGKSRTGETSSEPHCLRRSKRSSTAIQEIEGGKSSRVLRKRLRQLVDGPVDGVHDINGSFCDPPSTSNRDEEEDSDEEYRVDNTSRKKKATRKVNELAPGNEKPVRKRKSAKEASDELTNKPPRKFSHSTRRRKRTVDKALLDMPEDEIDRQRLPIKDLILLAEHRERMAIKDASKLKTPQTNQSVENSFHEDTSYNEETFVSEQDQHYDDDDQATYRAQPSTRFINYQSFMDKTPSTRWSKQETELFYGALRQIGADFTIIQQLFPNRTREQVKLKFKKEERQHPLRITEALNNRSKDHSHFESVIDRLQELAAEAKQESIGNESYCVTGEEQVEEATHNANDEQTKSELDDEVVKDQEAEVAEVQKSPLKSDEIDDDLDRWNFYDY</sequence>
<dbReference type="EMBL" id="JXTC01000246">
    <property type="protein sequence ID" value="PON77383.1"/>
    <property type="molecule type" value="Genomic_DNA"/>
</dbReference>
<dbReference type="InterPro" id="IPR001005">
    <property type="entry name" value="SANT/Myb"/>
</dbReference>
<dbReference type="GO" id="GO:0000126">
    <property type="term" value="C:transcription factor TFIIIB complex"/>
    <property type="evidence" value="ECO:0007669"/>
    <property type="project" value="TreeGrafter"/>
</dbReference>
<evidence type="ECO:0000256" key="1">
    <source>
        <dbReference type="SAM" id="MobiDB-lite"/>
    </source>
</evidence>
<keyword evidence="4" id="KW-1185">Reference proteome</keyword>
<dbReference type="Gene3D" id="1.10.10.60">
    <property type="entry name" value="Homeodomain-like"/>
    <property type="match status" value="1"/>
</dbReference>
<feature type="domain" description="SANT" evidence="2">
    <location>
        <begin position="884"/>
        <end position="932"/>
    </location>
</feature>
<dbReference type="Pfam" id="PF15963">
    <property type="entry name" value="Myb_DNA-bind_7"/>
    <property type="match status" value="1"/>
</dbReference>
<feature type="compositionally biased region" description="Polar residues" evidence="1">
    <location>
        <begin position="437"/>
        <end position="450"/>
    </location>
</feature>
<dbReference type="STRING" id="63057.A0A2P5DVP6"/>
<dbReference type="SUPFAM" id="SSF46689">
    <property type="entry name" value="Homeodomain-like"/>
    <property type="match status" value="1"/>
</dbReference>
<feature type="region of interest" description="Disordered" evidence="1">
    <location>
        <begin position="698"/>
        <end position="785"/>
    </location>
</feature>
<dbReference type="PANTHER" id="PTHR22929">
    <property type="entry name" value="RNA POLYMERASE III TRANSCRIPTION INITIATION FACTOR B"/>
    <property type="match status" value="1"/>
</dbReference>
<dbReference type="CDD" id="cd00167">
    <property type="entry name" value="SANT"/>
    <property type="match status" value="1"/>
</dbReference>
<dbReference type="InterPro" id="IPR009057">
    <property type="entry name" value="Homeodomain-like_sf"/>
</dbReference>